<dbReference type="Pfam" id="PF00892">
    <property type="entry name" value="EamA"/>
    <property type="match status" value="2"/>
</dbReference>
<evidence type="ECO:0000256" key="5">
    <source>
        <dbReference type="SAM" id="Phobius"/>
    </source>
</evidence>
<dbReference type="SUPFAM" id="SSF103481">
    <property type="entry name" value="Multidrug resistance efflux transporter EmrE"/>
    <property type="match status" value="2"/>
</dbReference>
<evidence type="ECO:0000256" key="2">
    <source>
        <dbReference type="ARBA" id="ARBA00022692"/>
    </source>
</evidence>
<feature type="transmembrane region" description="Helical" evidence="5">
    <location>
        <begin position="176"/>
        <end position="196"/>
    </location>
</feature>
<accession>A0A7Y2K358</accession>
<feature type="transmembrane region" description="Helical" evidence="5">
    <location>
        <begin position="118"/>
        <end position="138"/>
    </location>
</feature>
<dbReference type="InterPro" id="IPR037185">
    <property type="entry name" value="EmrE-like"/>
</dbReference>
<dbReference type="Proteomes" id="UP000533905">
    <property type="component" value="Unassembled WGS sequence"/>
</dbReference>
<dbReference type="GO" id="GO:0016020">
    <property type="term" value="C:membrane"/>
    <property type="evidence" value="ECO:0007669"/>
    <property type="project" value="UniProtKB-SubCell"/>
</dbReference>
<dbReference type="PANTHER" id="PTHR22911:SF6">
    <property type="entry name" value="SOLUTE CARRIER FAMILY 35 MEMBER G1"/>
    <property type="match status" value="1"/>
</dbReference>
<evidence type="ECO:0000256" key="4">
    <source>
        <dbReference type="ARBA" id="ARBA00023136"/>
    </source>
</evidence>
<feature type="domain" description="EamA" evidence="6">
    <location>
        <begin position="4"/>
        <end position="135"/>
    </location>
</feature>
<evidence type="ECO:0000256" key="1">
    <source>
        <dbReference type="ARBA" id="ARBA00004141"/>
    </source>
</evidence>
<feature type="transmembrane region" description="Helical" evidence="5">
    <location>
        <begin position="266"/>
        <end position="285"/>
    </location>
</feature>
<feature type="transmembrane region" description="Helical" evidence="5">
    <location>
        <begin position="240"/>
        <end position="260"/>
    </location>
</feature>
<dbReference type="AlphaFoldDB" id="A0A7Y2K358"/>
<organism evidence="7 8">
    <name type="scientific">Telluria aromaticivorans</name>
    <dbReference type="NCBI Taxonomy" id="2725995"/>
    <lineage>
        <taxon>Bacteria</taxon>
        <taxon>Pseudomonadati</taxon>
        <taxon>Pseudomonadota</taxon>
        <taxon>Betaproteobacteria</taxon>
        <taxon>Burkholderiales</taxon>
        <taxon>Oxalobacteraceae</taxon>
        <taxon>Telluria group</taxon>
        <taxon>Telluria</taxon>
    </lineage>
</organism>
<evidence type="ECO:0000313" key="8">
    <source>
        <dbReference type="Proteomes" id="UP000533905"/>
    </source>
</evidence>
<proteinExistence type="predicted"/>
<comment type="caution">
    <text evidence="7">The sequence shown here is derived from an EMBL/GenBank/DDBJ whole genome shotgun (WGS) entry which is preliminary data.</text>
</comment>
<dbReference type="PANTHER" id="PTHR22911">
    <property type="entry name" value="ACYL-MALONYL CONDENSING ENZYME-RELATED"/>
    <property type="match status" value="1"/>
</dbReference>
<keyword evidence="4 5" id="KW-0472">Membrane</keyword>
<feature type="transmembrane region" description="Helical" evidence="5">
    <location>
        <begin position="94"/>
        <end position="111"/>
    </location>
</feature>
<feature type="transmembrane region" description="Helical" evidence="5">
    <location>
        <begin position="33"/>
        <end position="52"/>
    </location>
</feature>
<feature type="domain" description="EamA" evidence="6">
    <location>
        <begin position="145"/>
        <end position="278"/>
    </location>
</feature>
<feature type="transmembrane region" description="Helical" evidence="5">
    <location>
        <begin position="64"/>
        <end position="82"/>
    </location>
</feature>
<feature type="transmembrane region" description="Helical" evidence="5">
    <location>
        <begin position="208"/>
        <end position="228"/>
    </location>
</feature>
<comment type="subcellular location">
    <subcellularLocation>
        <location evidence="1">Membrane</location>
        <topology evidence="1">Multi-pass membrane protein</topology>
    </subcellularLocation>
</comment>
<sequence length="311" mass="33605">MPSLWMLFASFAFAAMGAGVKLASEFYSTSELLMYRGLIGTVVLVLAVRHRGGTFATSFPRAHLWRSFVGVVSLWLWFFAITRLPLATAVTLNYMAPIWIAAWMFATGWWTGTKVAEWPLVLAIGMSFLGVTLVLQPAVESKQWLGGLAGLCSSVISAMAYMQVRKLGQMGEPEYRVVFYFSLTTTLVGLAGTLLGDGPQDAAFHSHTPYSGALLLGIGISALLAQIAMTRAYRVGKVLVVANLQYTGIVFSSLWGLALWGDRFGWHVWLGIAVILASGVAATFYNTRSTARGTIAKGAVVKDTDPIASET</sequence>
<dbReference type="InterPro" id="IPR000620">
    <property type="entry name" value="EamA_dom"/>
</dbReference>
<evidence type="ECO:0000313" key="7">
    <source>
        <dbReference type="EMBL" id="NNG25846.1"/>
    </source>
</evidence>
<feature type="transmembrane region" description="Helical" evidence="5">
    <location>
        <begin position="144"/>
        <end position="164"/>
    </location>
</feature>
<protein>
    <submittedName>
        <fullName evidence="7">DMT family transporter</fullName>
    </submittedName>
</protein>
<name>A0A7Y2K358_9BURK</name>
<keyword evidence="2 5" id="KW-0812">Transmembrane</keyword>
<evidence type="ECO:0000259" key="6">
    <source>
        <dbReference type="Pfam" id="PF00892"/>
    </source>
</evidence>
<dbReference type="RefSeq" id="WP_171088633.1">
    <property type="nucleotide sequence ID" value="NZ_JABAIV010000017.1"/>
</dbReference>
<reference evidence="7 8" key="1">
    <citation type="submission" date="2020-04" db="EMBL/GenBank/DDBJ databases">
        <title>Massilia sp. nov., a cold adapted bacteria isolated from Arctic soil.</title>
        <authorList>
            <person name="Son J."/>
            <person name="Ka J.-O."/>
        </authorList>
    </citation>
    <scope>NUCLEOTIDE SEQUENCE [LARGE SCALE GENOMIC DNA]</scope>
    <source>
        <strain evidence="7 8">ML15P13</strain>
    </source>
</reference>
<gene>
    <name evidence="7" type="ORF">HGB41_22955</name>
</gene>
<keyword evidence="3 5" id="KW-1133">Transmembrane helix</keyword>
<evidence type="ECO:0000256" key="3">
    <source>
        <dbReference type="ARBA" id="ARBA00022989"/>
    </source>
</evidence>
<dbReference type="EMBL" id="JABAIV010000017">
    <property type="protein sequence ID" value="NNG25846.1"/>
    <property type="molecule type" value="Genomic_DNA"/>
</dbReference>
<keyword evidence="8" id="KW-1185">Reference proteome</keyword>